<keyword evidence="8" id="KW-1185">Reference proteome</keyword>
<sequence>MLQKELRQAKSIDNVYNSAYWHLAQQDYTIAEIRTKLERKTENQEWVETVLADLIGKNYIKSDFDFAVHFAESAFSNEHGKSAIARKLRARGVAVTEAAEAIEQVMYDEEIDQFELAASRLRSSFQTFHSTTKEKVYSQFTTKGFSRTEIDHALSLHPEKDTLRTKLEVNAEKADLNKEIMKLYRKGKGKRLILNELRTKLIDVENFENEIYQLEEAGDIDFYQSCLDVLNKKRYDINNRTEKSKAYAYLSRKGFDSDQIKEALNPSD</sequence>
<dbReference type="PANTHER" id="PTHR33602:SF1">
    <property type="entry name" value="REGULATORY PROTEIN RECX FAMILY PROTEIN"/>
    <property type="match status" value="1"/>
</dbReference>
<feature type="coiled-coil region" evidence="5">
    <location>
        <begin position="166"/>
        <end position="217"/>
    </location>
</feature>
<dbReference type="KEGG" id="mya:MORIYA_1286"/>
<comment type="subcellular location">
    <subcellularLocation>
        <location evidence="1">Cytoplasm</location>
    </subcellularLocation>
</comment>
<dbReference type="EMBL" id="LS483250">
    <property type="protein sequence ID" value="SQD77764.1"/>
    <property type="molecule type" value="Genomic_DNA"/>
</dbReference>
<dbReference type="Proteomes" id="UP000250163">
    <property type="component" value="Chromosome MORIYA"/>
</dbReference>
<dbReference type="Gene3D" id="1.10.10.10">
    <property type="entry name" value="Winged helix-like DNA-binding domain superfamily/Winged helix DNA-binding domain"/>
    <property type="match status" value="2"/>
</dbReference>
<evidence type="ECO:0000256" key="5">
    <source>
        <dbReference type="SAM" id="Coils"/>
    </source>
</evidence>
<name>A0A330LL76_9GAMM</name>
<dbReference type="InterPro" id="IPR003783">
    <property type="entry name" value="Regulatory_RecX"/>
</dbReference>
<evidence type="ECO:0000256" key="4">
    <source>
        <dbReference type="ARBA" id="ARBA00022490"/>
    </source>
</evidence>
<evidence type="ECO:0000313" key="8">
    <source>
        <dbReference type="Proteomes" id="UP000250163"/>
    </source>
</evidence>
<reference evidence="8" key="1">
    <citation type="submission" date="2018-05" db="EMBL/GenBank/DDBJ databases">
        <authorList>
            <person name="Cea G.-C."/>
            <person name="William W."/>
        </authorList>
    </citation>
    <scope>NUCLEOTIDE SEQUENCE [LARGE SCALE GENOMIC DNA]</scope>
    <source>
        <strain evidence="8">DB21MT 5</strain>
    </source>
</reference>
<keyword evidence="5" id="KW-0175">Coiled coil</keyword>
<dbReference type="AlphaFoldDB" id="A0A330LL76"/>
<evidence type="ECO:0000256" key="2">
    <source>
        <dbReference type="ARBA" id="ARBA00009695"/>
    </source>
</evidence>
<dbReference type="InterPro" id="IPR053925">
    <property type="entry name" value="RecX_HTH_3rd"/>
</dbReference>
<dbReference type="Pfam" id="PF21981">
    <property type="entry name" value="RecX_HTH3"/>
    <property type="match status" value="1"/>
</dbReference>
<protein>
    <recommendedName>
        <fullName evidence="3">Regulatory protein RecX</fullName>
    </recommendedName>
</protein>
<evidence type="ECO:0000256" key="1">
    <source>
        <dbReference type="ARBA" id="ARBA00004496"/>
    </source>
</evidence>
<organism evidence="7 8">
    <name type="scientific">Moritella yayanosii</name>
    <dbReference type="NCBI Taxonomy" id="69539"/>
    <lineage>
        <taxon>Bacteria</taxon>
        <taxon>Pseudomonadati</taxon>
        <taxon>Pseudomonadota</taxon>
        <taxon>Gammaproteobacteria</taxon>
        <taxon>Alteromonadales</taxon>
        <taxon>Moritellaceae</taxon>
        <taxon>Moritella</taxon>
    </lineage>
</organism>
<dbReference type="GO" id="GO:0005737">
    <property type="term" value="C:cytoplasm"/>
    <property type="evidence" value="ECO:0007669"/>
    <property type="project" value="UniProtKB-SubCell"/>
</dbReference>
<evidence type="ECO:0000259" key="6">
    <source>
        <dbReference type="Pfam" id="PF21981"/>
    </source>
</evidence>
<keyword evidence="4" id="KW-0963">Cytoplasm</keyword>
<evidence type="ECO:0000256" key="3">
    <source>
        <dbReference type="ARBA" id="ARBA00018111"/>
    </source>
</evidence>
<proteinExistence type="inferred from homology"/>
<dbReference type="RefSeq" id="WP_112713525.1">
    <property type="nucleotide sequence ID" value="NZ_LS483250.1"/>
</dbReference>
<comment type="similarity">
    <text evidence="2">Belongs to the RecX family.</text>
</comment>
<feature type="domain" description="RecX third three-helical" evidence="6">
    <location>
        <begin position="221"/>
        <end position="264"/>
    </location>
</feature>
<dbReference type="PANTHER" id="PTHR33602">
    <property type="entry name" value="REGULATORY PROTEIN RECX FAMILY PROTEIN"/>
    <property type="match status" value="1"/>
</dbReference>
<evidence type="ECO:0000313" key="7">
    <source>
        <dbReference type="EMBL" id="SQD77764.1"/>
    </source>
</evidence>
<accession>A0A330LL76</accession>
<dbReference type="GO" id="GO:0006282">
    <property type="term" value="P:regulation of DNA repair"/>
    <property type="evidence" value="ECO:0007669"/>
    <property type="project" value="InterPro"/>
</dbReference>
<dbReference type="InterPro" id="IPR036388">
    <property type="entry name" value="WH-like_DNA-bd_sf"/>
</dbReference>
<dbReference type="OrthoDB" id="9790667at2"/>
<gene>
    <name evidence="7" type="ORF">MORIYA_1286</name>
</gene>